<dbReference type="AlphaFoldDB" id="A0A1K2I324"/>
<dbReference type="Proteomes" id="UP000183447">
    <property type="component" value="Unassembled WGS sequence"/>
</dbReference>
<sequence>MKTKFDEVSEKYYVGKPHFRAKWATPILFYLPVLLGILTFVWPEPFFDFVLWSRLYHFSPVKFFDNGARLLEISVIVFGEGRAKSFFAMYVFTSYLFIVNFLSVLFLEISKRAHIFLKNNIALACFGIAFSGFALHALYFGGYESYVRPMRSWARDSYSEAATLSHVALGAHALLILTACGVPLMLLVSFKIIRQWTLGVDHEGRPLGPDK</sequence>
<feature type="transmembrane region" description="Helical" evidence="1">
    <location>
        <begin position="121"/>
        <end position="143"/>
    </location>
</feature>
<evidence type="ECO:0000256" key="1">
    <source>
        <dbReference type="SAM" id="Phobius"/>
    </source>
</evidence>
<feature type="transmembrane region" description="Helical" evidence="1">
    <location>
        <begin position="163"/>
        <end position="188"/>
    </location>
</feature>
<evidence type="ECO:0000313" key="3">
    <source>
        <dbReference type="Proteomes" id="UP000183447"/>
    </source>
</evidence>
<evidence type="ECO:0000313" key="2">
    <source>
        <dbReference type="EMBL" id="SFZ86627.1"/>
    </source>
</evidence>
<gene>
    <name evidence="2" type="ORF">SAMN02983003_3818</name>
</gene>
<name>A0A1K2I324_9HYPH</name>
<dbReference type="RefSeq" id="WP_143145901.1">
    <property type="nucleotide sequence ID" value="NZ_FPKU01000004.1"/>
</dbReference>
<dbReference type="STRING" id="665118.SAMN02983003_3818"/>
<accession>A0A1K2I324</accession>
<protein>
    <submittedName>
        <fullName evidence="2">Uncharacterized protein</fullName>
    </submittedName>
</protein>
<feature type="transmembrane region" description="Helical" evidence="1">
    <location>
        <begin position="87"/>
        <end position="109"/>
    </location>
</feature>
<keyword evidence="3" id="KW-1185">Reference proteome</keyword>
<dbReference type="EMBL" id="FPKU01000004">
    <property type="protein sequence ID" value="SFZ86627.1"/>
    <property type="molecule type" value="Genomic_DNA"/>
</dbReference>
<proteinExistence type="predicted"/>
<feature type="transmembrane region" description="Helical" evidence="1">
    <location>
        <begin position="21"/>
        <end position="42"/>
    </location>
</feature>
<organism evidence="2 3">
    <name type="scientific">Devosia enhydra</name>
    <dbReference type="NCBI Taxonomy" id="665118"/>
    <lineage>
        <taxon>Bacteria</taxon>
        <taxon>Pseudomonadati</taxon>
        <taxon>Pseudomonadota</taxon>
        <taxon>Alphaproteobacteria</taxon>
        <taxon>Hyphomicrobiales</taxon>
        <taxon>Devosiaceae</taxon>
        <taxon>Devosia</taxon>
    </lineage>
</organism>
<reference evidence="2 3" key="1">
    <citation type="submission" date="2016-11" db="EMBL/GenBank/DDBJ databases">
        <authorList>
            <person name="Jaros S."/>
            <person name="Januszkiewicz K."/>
            <person name="Wedrychowicz H."/>
        </authorList>
    </citation>
    <scope>NUCLEOTIDE SEQUENCE [LARGE SCALE GENOMIC DNA]</scope>
    <source>
        <strain evidence="2 3">ATCC 23634</strain>
    </source>
</reference>
<keyword evidence="1" id="KW-1133">Transmembrane helix</keyword>
<keyword evidence="1" id="KW-0812">Transmembrane</keyword>
<keyword evidence="1" id="KW-0472">Membrane</keyword>